<protein>
    <submittedName>
        <fullName evidence="2">Uncharacterized protein</fullName>
    </submittedName>
</protein>
<proteinExistence type="predicted"/>
<dbReference type="Pfam" id="PF10184">
    <property type="entry name" value="DUF2358"/>
    <property type="match status" value="1"/>
</dbReference>
<dbReference type="InterPro" id="IPR018790">
    <property type="entry name" value="DUF2358"/>
</dbReference>
<dbReference type="PANTHER" id="PTHR34123:SF1">
    <property type="entry name" value="OS04G0578200 PROTEIN"/>
    <property type="match status" value="1"/>
</dbReference>
<dbReference type="Proteomes" id="UP000243499">
    <property type="component" value="Chromosome 7"/>
</dbReference>
<dbReference type="SUPFAM" id="SSF54427">
    <property type="entry name" value="NTF2-like"/>
    <property type="match status" value="1"/>
</dbReference>
<evidence type="ECO:0000256" key="1">
    <source>
        <dbReference type="SAM" id="MobiDB-lite"/>
    </source>
</evidence>
<feature type="region of interest" description="Disordered" evidence="1">
    <location>
        <begin position="86"/>
        <end position="105"/>
    </location>
</feature>
<evidence type="ECO:0000313" key="2">
    <source>
        <dbReference type="EMBL" id="PAN39713.1"/>
    </source>
</evidence>
<organism evidence="2">
    <name type="scientific">Panicum hallii</name>
    <dbReference type="NCBI Taxonomy" id="206008"/>
    <lineage>
        <taxon>Eukaryota</taxon>
        <taxon>Viridiplantae</taxon>
        <taxon>Streptophyta</taxon>
        <taxon>Embryophyta</taxon>
        <taxon>Tracheophyta</taxon>
        <taxon>Spermatophyta</taxon>
        <taxon>Magnoliopsida</taxon>
        <taxon>Liliopsida</taxon>
        <taxon>Poales</taxon>
        <taxon>Poaceae</taxon>
        <taxon>PACMAD clade</taxon>
        <taxon>Panicoideae</taxon>
        <taxon>Panicodae</taxon>
        <taxon>Paniceae</taxon>
        <taxon>Panicinae</taxon>
        <taxon>Panicum</taxon>
        <taxon>Panicum sect. Panicum</taxon>
    </lineage>
</organism>
<feature type="region of interest" description="Disordered" evidence="1">
    <location>
        <begin position="1"/>
        <end position="29"/>
    </location>
</feature>
<feature type="region of interest" description="Disordered" evidence="1">
    <location>
        <begin position="42"/>
        <end position="61"/>
    </location>
</feature>
<sequence length="247" mass="27159">MALRHSSPATSTLTTGHHGRSAAAAVVLRQPTTDPRSRFLLRARKPAAGSPAAGADTEASSRSENAVLKAAWYGSELLGIAASLLRPAPSSPEEGAPGDAEGGEAGALDRAGVVEAIKDDFARSYFVTGNLTVKAYEEDCEFADPAGSFKGLQRFKRNCTNFGSLLEKSNMKLTKWEDLEDKSIGHWRFSCVMLFPWRPILSATGYTEYYFDAESGKVCRHAENWNVPKMALLRQIFRPSRWVWEER</sequence>
<dbReference type="PANTHER" id="PTHR34123">
    <property type="entry name" value="OS04G0578200 PROTEIN"/>
    <property type="match status" value="1"/>
</dbReference>
<dbReference type="Gramene" id="PAN39713">
    <property type="protein sequence ID" value="PAN39713"/>
    <property type="gene ID" value="PAHAL_7G263300"/>
</dbReference>
<name>A0A2S3I9L9_9POAL</name>
<gene>
    <name evidence="2" type="ORF">PAHAL_7G263300</name>
</gene>
<dbReference type="AlphaFoldDB" id="A0A2S3I9L9"/>
<reference evidence="2" key="1">
    <citation type="submission" date="2018-04" db="EMBL/GenBank/DDBJ databases">
        <title>WGS assembly of Panicum hallii.</title>
        <authorList>
            <person name="Lovell J."/>
            <person name="Jenkins J."/>
            <person name="Lowry D."/>
            <person name="Mamidi S."/>
            <person name="Sreedasyam A."/>
            <person name="Weng X."/>
            <person name="Barry K."/>
            <person name="Bonette J."/>
            <person name="Campitelli B."/>
            <person name="Daum C."/>
            <person name="Gordon S."/>
            <person name="Gould B."/>
            <person name="Lipzen A."/>
            <person name="Macqueen A."/>
            <person name="Palacio-Mejia J."/>
            <person name="Plott C."/>
            <person name="Shakirov E."/>
            <person name="Shu S."/>
            <person name="Yoshinaga Y."/>
            <person name="Zane M."/>
            <person name="Rokhsar D."/>
            <person name="Grimwood J."/>
            <person name="Schmutz J."/>
            <person name="Juenger T."/>
        </authorList>
    </citation>
    <scope>NUCLEOTIDE SEQUENCE [LARGE SCALE GENOMIC DNA]</scope>
    <source>
        <strain evidence="2">FIL2</strain>
    </source>
</reference>
<dbReference type="EMBL" id="CM008052">
    <property type="protein sequence ID" value="PAN39713.1"/>
    <property type="molecule type" value="Genomic_DNA"/>
</dbReference>
<dbReference type="InterPro" id="IPR032710">
    <property type="entry name" value="NTF2-like_dom_sf"/>
</dbReference>
<accession>A0A2S3I9L9</accession>